<evidence type="ECO:0000313" key="2">
    <source>
        <dbReference type="Proteomes" id="UP000192911"/>
    </source>
</evidence>
<keyword evidence="2" id="KW-1185">Reference proteome</keyword>
<dbReference type="AlphaFoldDB" id="A0A1X7GIY7"/>
<dbReference type="EMBL" id="FXAH01000016">
    <property type="protein sequence ID" value="SMF70419.1"/>
    <property type="molecule type" value="Genomic_DNA"/>
</dbReference>
<proteinExistence type="predicted"/>
<protein>
    <submittedName>
        <fullName evidence="1">Uncharacterized protein</fullName>
    </submittedName>
</protein>
<name>A0A1X7GIY7_TRICW</name>
<evidence type="ECO:0000313" key="1">
    <source>
        <dbReference type="EMBL" id="SMF70419.1"/>
    </source>
</evidence>
<reference evidence="2" key="1">
    <citation type="submission" date="2017-04" db="EMBL/GenBank/DDBJ databases">
        <authorList>
            <person name="Varghese N."/>
            <person name="Submissions S."/>
        </authorList>
    </citation>
    <scope>NUCLEOTIDE SEQUENCE [LARGE SCALE GENOMIC DNA]</scope>
    <source>
        <strain evidence="2">Ballard 720</strain>
    </source>
</reference>
<sequence>MKGPDVRSRNVSGDIAVVSHNVEVSTGCFHMVEYILEKRAPKFRDWCPRRRRNYLVLNDDGSEVYPIDVLLGSQIEWDPHRSVGDFASTVILKRRWQRNGFADAGDRHPCAFDIASQL</sequence>
<gene>
    <name evidence="1" type="ORF">SAMN06295900_11666</name>
</gene>
<dbReference type="Proteomes" id="UP000192911">
    <property type="component" value="Unassembled WGS sequence"/>
</dbReference>
<accession>A0A1X7GIY7</accession>
<organism evidence="1 2">
    <name type="scientific">Trinickia caryophylli</name>
    <name type="common">Paraburkholderia caryophylli</name>
    <dbReference type="NCBI Taxonomy" id="28094"/>
    <lineage>
        <taxon>Bacteria</taxon>
        <taxon>Pseudomonadati</taxon>
        <taxon>Pseudomonadota</taxon>
        <taxon>Betaproteobacteria</taxon>
        <taxon>Burkholderiales</taxon>
        <taxon>Burkholderiaceae</taxon>
        <taxon>Trinickia</taxon>
    </lineage>
</organism>